<dbReference type="EMBL" id="SMSI01000004">
    <property type="protein sequence ID" value="TDH34220.1"/>
    <property type="molecule type" value="Genomic_DNA"/>
</dbReference>
<keyword evidence="2" id="KW-1185">Reference proteome</keyword>
<dbReference type="Gene3D" id="3.10.129.10">
    <property type="entry name" value="Hotdog Thioesterase"/>
    <property type="match status" value="1"/>
</dbReference>
<gene>
    <name evidence="1" type="ORF">E2A64_16205</name>
</gene>
<name>A0A4R5PH53_9HYPH</name>
<proteinExistence type="predicted"/>
<protein>
    <submittedName>
        <fullName evidence="1">Thioesterase</fullName>
    </submittedName>
</protein>
<dbReference type="AlphaFoldDB" id="A0A4R5PH53"/>
<comment type="caution">
    <text evidence="1">The sequence shown here is derived from an EMBL/GenBank/DDBJ whole genome shotgun (WGS) entry which is preliminary data.</text>
</comment>
<dbReference type="CDD" id="cd00586">
    <property type="entry name" value="4HBT"/>
    <property type="match status" value="1"/>
</dbReference>
<evidence type="ECO:0000313" key="1">
    <source>
        <dbReference type="EMBL" id="TDH34220.1"/>
    </source>
</evidence>
<dbReference type="Proteomes" id="UP000295131">
    <property type="component" value="Unassembled WGS sequence"/>
</dbReference>
<dbReference type="OrthoDB" id="9803287at2"/>
<organism evidence="1 2">
    <name type="scientific">Pseudohoeflea suaedae</name>
    <dbReference type="NCBI Taxonomy" id="877384"/>
    <lineage>
        <taxon>Bacteria</taxon>
        <taxon>Pseudomonadati</taxon>
        <taxon>Pseudomonadota</taxon>
        <taxon>Alphaproteobacteria</taxon>
        <taxon>Hyphomicrobiales</taxon>
        <taxon>Rhizobiaceae</taxon>
        <taxon>Pseudohoeflea</taxon>
    </lineage>
</organism>
<dbReference type="InterPro" id="IPR029069">
    <property type="entry name" value="HotDog_dom_sf"/>
</dbReference>
<accession>A0A4R5PH53</accession>
<dbReference type="Pfam" id="PF13279">
    <property type="entry name" value="4HBT_2"/>
    <property type="match status" value="1"/>
</dbReference>
<evidence type="ECO:0000313" key="2">
    <source>
        <dbReference type="Proteomes" id="UP000295131"/>
    </source>
</evidence>
<reference evidence="1 2" key="1">
    <citation type="journal article" date="2013" name="Int. J. Syst. Evol. Microbiol.">
        <title>Hoeflea suaedae sp. nov., an endophytic bacterium isolated from the root of the halophyte Suaeda maritima.</title>
        <authorList>
            <person name="Chung E.J."/>
            <person name="Park J.A."/>
            <person name="Pramanik P."/>
            <person name="Bibi F."/>
            <person name="Jeon C.O."/>
            <person name="Chung Y.R."/>
        </authorList>
    </citation>
    <scope>NUCLEOTIDE SEQUENCE [LARGE SCALE GENOMIC DNA]</scope>
    <source>
        <strain evidence="1 2">YC6898</strain>
    </source>
</reference>
<dbReference type="RefSeq" id="WP_133285566.1">
    <property type="nucleotide sequence ID" value="NZ_SMSI01000004.1"/>
</dbReference>
<dbReference type="SUPFAM" id="SSF54637">
    <property type="entry name" value="Thioesterase/thiol ester dehydrase-isomerase"/>
    <property type="match status" value="1"/>
</dbReference>
<sequence>MTHPHPTPFQELEPGWFDYNGHLNMAYYNVLFDRAVDYFFDDMGCGRTYRESENHSFFTAEAHVCYVRELKAGSTVQATIRLVDVDAKRIHVFEELFHRDGWLAATSETLLLHIDMAGPKVAAMPEALRERFEILARRHAALPLDERIGRSIRIHRKG</sequence>